<keyword evidence="2" id="KW-0479">Metal-binding</keyword>
<dbReference type="EMBL" id="FYAH01000001">
    <property type="protein sequence ID" value="SMY15351.1"/>
    <property type="molecule type" value="Genomic_DNA"/>
</dbReference>
<gene>
    <name evidence="6" type="primary">ppsA_1</name>
    <name evidence="6" type="ORF">PAQU9191_00574</name>
</gene>
<dbReference type="PANTHER" id="PTHR43030:SF1">
    <property type="entry name" value="PHOSPHOENOLPYRUVATE SYNTHASE"/>
    <property type="match status" value="1"/>
</dbReference>
<dbReference type="AlphaFoldDB" id="A0A1Y6KTD3"/>
<comment type="similarity">
    <text evidence="1">Belongs to the PEP-utilizing enzyme family.</text>
</comment>
<sequence>MTTQTQLILATTTVLRNAQQLTTISNQGIGLVSLDDLIATSIGIHPLVFAQQSMLSEVTQQALQQKIADQYGQQTVALAEYYVSMLTELLVSAARQQGTAPLKVQLIGADSSTRQQLLGAELEIVEVNPQLGLRGASFFADVNYKPSFSLQCEAIKRARATAGGENIELVVPFVRTFSEAATMIDLLAEQGLCRGANGLKVHMLCCVPANALLAETFIHYFDGFVVDVEQLAQLALGQDFDNANLNYRIDTQNDAVIQLLKMLFAVVGSTAKDCDIYCRSIEQSPRLQRWLNDHEITSVIC</sequence>
<evidence type="ECO:0000313" key="6">
    <source>
        <dbReference type="EMBL" id="SMY15351.1"/>
    </source>
</evidence>
<accession>A0A1Y6KTD3</accession>
<dbReference type="Proteomes" id="UP000196485">
    <property type="component" value="Unassembled WGS sequence"/>
</dbReference>
<keyword evidence="3" id="KW-0547">Nucleotide-binding</keyword>
<evidence type="ECO:0000313" key="7">
    <source>
        <dbReference type="Proteomes" id="UP000196485"/>
    </source>
</evidence>
<dbReference type="InterPro" id="IPR000121">
    <property type="entry name" value="PEP_util_C"/>
</dbReference>
<dbReference type="GO" id="GO:0005524">
    <property type="term" value="F:ATP binding"/>
    <property type="evidence" value="ECO:0007669"/>
    <property type="project" value="UniProtKB-KW"/>
</dbReference>
<dbReference type="Pfam" id="PF02896">
    <property type="entry name" value="PEP-utilizers_C"/>
    <property type="match status" value="1"/>
</dbReference>
<reference evidence="7" key="1">
    <citation type="submission" date="2017-06" db="EMBL/GenBank/DDBJ databases">
        <authorList>
            <person name="Rodrigo-Torres L."/>
            <person name="Arahal R. D."/>
            <person name="Lucena T."/>
        </authorList>
    </citation>
    <scope>NUCLEOTIDE SEQUENCE [LARGE SCALE GENOMIC DNA]</scope>
    <source>
        <strain evidence="7">type strain: CECT 9192</strain>
    </source>
</reference>
<keyword evidence="6" id="KW-0670">Pyruvate</keyword>
<organism evidence="6 7">
    <name type="scientific">Photobacterium aquimaris</name>
    <dbReference type="NCBI Taxonomy" id="512643"/>
    <lineage>
        <taxon>Bacteria</taxon>
        <taxon>Pseudomonadati</taxon>
        <taxon>Pseudomonadota</taxon>
        <taxon>Gammaproteobacteria</taxon>
        <taxon>Vibrionales</taxon>
        <taxon>Vibrionaceae</taxon>
        <taxon>Photobacterium</taxon>
    </lineage>
</organism>
<dbReference type="RefSeq" id="WP_087819620.1">
    <property type="nucleotide sequence ID" value="NZ_FYAH01000001.1"/>
</dbReference>
<keyword evidence="4" id="KW-0067">ATP-binding</keyword>
<evidence type="ECO:0000256" key="2">
    <source>
        <dbReference type="ARBA" id="ARBA00022723"/>
    </source>
</evidence>
<dbReference type="Gene3D" id="3.20.20.60">
    <property type="entry name" value="Phosphoenolpyruvate-binding domains"/>
    <property type="match status" value="1"/>
</dbReference>
<dbReference type="PANTHER" id="PTHR43030">
    <property type="entry name" value="PHOSPHOENOLPYRUVATE SYNTHASE"/>
    <property type="match status" value="1"/>
</dbReference>
<evidence type="ECO:0000256" key="4">
    <source>
        <dbReference type="ARBA" id="ARBA00022840"/>
    </source>
</evidence>
<protein>
    <submittedName>
        <fullName evidence="6">Phosphoenolpyruvate synthase</fullName>
        <ecNumber evidence="6">2.7.9.2</ecNumber>
    </submittedName>
</protein>
<feature type="domain" description="PEP-utilising enzyme C-terminal" evidence="5">
    <location>
        <begin position="95"/>
        <end position="274"/>
    </location>
</feature>
<dbReference type="InterPro" id="IPR006319">
    <property type="entry name" value="PEP_synth"/>
</dbReference>
<name>A0A1Y6KTD3_9GAMM</name>
<evidence type="ECO:0000259" key="5">
    <source>
        <dbReference type="Pfam" id="PF02896"/>
    </source>
</evidence>
<proteinExistence type="inferred from homology"/>
<dbReference type="InterPro" id="IPR040442">
    <property type="entry name" value="Pyrv_kinase-like_dom_sf"/>
</dbReference>
<keyword evidence="7" id="KW-1185">Reference proteome</keyword>
<keyword evidence="6" id="KW-0808">Transferase</keyword>
<evidence type="ECO:0000256" key="3">
    <source>
        <dbReference type="ARBA" id="ARBA00022741"/>
    </source>
</evidence>
<dbReference type="GO" id="GO:0046872">
    <property type="term" value="F:metal ion binding"/>
    <property type="evidence" value="ECO:0007669"/>
    <property type="project" value="UniProtKB-KW"/>
</dbReference>
<dbReference type="InterPro" id="IPR015813">
    <property type="entry name" value="Pyrv/PenolPyrv_kinase-like_dom"/>
</dbReference>
<dbReference type="GO" id="GO:0008986">
    <property type="term" value="F:pyruvate, water dikinase activity"/>
    <property type="evidence" value="ECO:0007669"/>
    <property type="project" value="UniProtKB-EC"/>
</dbReference>
<dbReference type="EC" id="2.7.9.2" evidence="6"/>
<dbReference type="SUPFAM" id="SSF51621">
    <property type="entry name" value="Phosphoenolpyruvate/pyruvate domain"/>
    <property type="match status" value="1"/>
</dbReference>
<evidence type="ECO:0000256" key="1">
    <source>
        <dbReference type="ARBA" id="ARBA00007837"/>
    </source>
</evidence>